<keyword evidence="3" id="KW-1185">Reference proteome</keyword>
<sequence length="127" mass="13899">MTRSLLPFSASLRLHPLAWSSKHRFHNSNGGKGVRTGKEGNGFSWGCRLLIIDLVFACVRQLYVWTFGGRRNLEQVGTGTGTGTGTLQTSEEHTYLTNTSSGIFSQFSSITAWTCSHSLADGEKIKS</sequence>
<dbReference type="EMBL" id="JAWWNJ010000002">
    <property type="protein sequence ID" value="KAK7062242.1"/>
    <property type="molecule type" value="Genomic_DNA"/>
</dbReference>
<proteinExistence type="predicted"/>
<dbReference type="EMBL" id="JAWWNJ010000002">
    <property type="protein sequence ID" value="KAK7062239.1"/>
    <property type="molecule type" value="Genomic_DNA"/>
</dbReference>
<protein>
    <submittedName>
        <fullName evidence="1">Uncharacterized protein</fullName>
    </submittedName>
</protein>
<accession>A0AAW0EFU2</accession>
<name>A0AAW0EFU2_9AGAR</name>
<dbReference type="AlphaFoldDB" id="A0AAW0EFU2"/>
<dbReference type="Proteomes" id="UP001362999">
    <property type="component" value="Unassembled WGS sequence"/>
</dbReference>
<reference evidence="1 3" key="1">
    <citation type="journal article" date="2024" name="J Genomics">
        <title>Draft genome sequencing and assembly of Favolaschia claudopus CIRM-BRFM 2984 isolated from oak limbs.</title>
        <authorList>
            <person name="Navarro D."/>
            <person name="Drula E."/>
            <person name="Chaduli D."/>
            <person name="Cazenave R."/>
            <person name="Ahrendt S."/>
            <person name="Wang J."/>
            <person name="Lipzen A."/>
            <person name="Daum C."/>
            <person name="Barry K."/>
            <person name="Grigoriev I.V."/>
            <person name="Favel A."/>
            <person name="Rosso M.N."/>
            <person name="Martin F."/>
        </authorList>
    </citation>
    <scope>NUCLEOTIDE SEQUENCE [LARGE SCALE GENOMIC DNA]</scope>
    <source>
        <strain evidence="1 3">CIRM-BRFM 2984</strain>
    </source>
</reference>
<gene>
    <name evidence="1" type="ORF">R3P38DRAFT_2834232</name>
    <name evidence="2" type="ORF">R3P38DRAFT_2834240</name>
</gene>
<comment type="caution">
    <text evidence="1">The sequence shown here is derived from an EMBL/GenBank/DDBJ whole genome shotgun (WGS) entry which is preliminary data.</text>
</comment>
<evidence type="ECO:0000313" key="1">
    <source>
        <dbReference type="EMBL" id="KAK7062239.1"/>
    </source>
</evidence>
<evidence type="ECO:0000313" key="3">
    <source>
        <dbReference type="Proteomes" id="UP001362999"/>
    </source>
</evidence>
<organism evidence="1 3">
    <name type="scientific">Favolaschia claudopus</name>
    <dbReference type="NCBI Taxonomy" id="2862362"/>
    <lineage>
        <taxon>Eukaryota</taxon>
        <taxon>Fungi</taxon>
        <taxon>Dikarya</taxon>
        <taxon>Basidiomycota</taxon>
        <taxon>Agaricomycotina</taxon>
        <taxon>Agaricomycetes</taxon>
        <taxon>Agaricomycetidae</taxon>
        <taxon>Agaricales</taxon>
        <taxon>Marasmiineae</taxon>
        <taxon>Mycenaceae</taxon>
        <taxon>Favolaschia</taxon>
    </lineage>
</organism>
<evidence type="ECO:0000313" key="2">
    <source>
        <dbReference type="EMBL" id="KAK7062242.1"/>
    </source>
</evidence>